<gene>
    <name evidence="2" type="ORF">PMAYCL1PPCAC_25450</name>
</gene>
<dbReference type="Proteomes" id="UP001328107">
    <property type="component" value="Unassembled WGS sequence"/>
</dbReference>
<feature type="transmembrane region" description="Helical" evidence="1">
    <location>
        <begin position="7"/>
        <end position="32"/>
    </location>
</feature>
<evidence type="ECO:0000256" key="1">
    <source>
        <dbReference type="SAM" id="Phobius"/>
    </source>
</evidence>
<dbReference type="AlphaFoldDB" id="A0AAN5D3W5"/>
<sequence>ISIGPLVAAYTIVLGLDWLILYALSLIDTVFFHNLGRLANLTPLNAGRLSFLVITIIGKVLDARAERMAASIVMQQIGRR</sequence>
<accession>A0AAN5D3W5</accession>
<keyword evidence="3" id="KW-1185">Reference proteome</keyword>
<keyword evidence="1" id="KW-0812">Transmembrane</keyword>
<reference evidence="3" key="1">
    <citation type="submission" date="2022-10" db="EMBL/GenBank/DDBJ databases">
        <title>Genome assembly of Pristionchus species.</title>
        <authorList>
            <person name="Yoshida K."/>
            <person name="Sommer R.J."/>
        </authorList>
    </citation>
    <scope>NUCLEOTIDE SEQUENCE [LARGE SCALE GENOMIC DNA]</scope>
    <source>
        <strain evidence="3">RS5460</strain>
    </source>
</reference>
<feature type="transmembrane region" description="Helical" evidence="1">
    <location>
        <begin position="44"/>
        <end position="61"/>
    </location>
</feature>
<feature type="non-terminal residue" evidence="2">
    <location>
        <position position="1"/>
    </location>
</feature>
<dbReference type="EMBL" id="BTRK01000005">
    <property type="protein sequence ID" value="GMR55255.1"/>
    <property type="molecule type" value="Genomic_DNA"/>
</dbReference>
<evidence type="ECO:0000313" key="3">
    <source>
        <dbReference type="Proteomes" id="UP001328107"/>
    </source>
</evidence>
<name>A0AAN5D3W5_9BILA</name>
<protein>
    <submittedName>
        <fullName evidence="2">Uncharacterized protein</fullName>
    </submittedName>
</protein>
<keyword evidence="1" id="KW-0472">Membrane</keyword>
<proteinExistence type="predicted"/>
<feature type="non-terminal residue" evidence="2">
    <location>
        <position position="80"/>
    </location>
</feature>
<comment type="caution">
    <text evidence="2">The sequence shown here is derived from an EMBL/GenBank/DDBJ whole genome shotgun (WGS) entry which is preliminary data.</text>
</comment>
<keyword evidence="1" id="KW-1133">Transmembrane helix</keyword>
<evidence type="ECO:0000313" key="2">
    <source>
        <dbReference type="EMBL" id="GMR55255.1"/>
    </source>
</evidence>
<organism evidence="2 3">
    <name type="scientific">Pristionchus mayeri</name>
    <dbReference type="NCBI Taxonomy" id="1317129"/>
    <lineage>
        <taxon>Eukaryota</taxon>
        <taxon>Metazoa</taxon>
        <taxon>Ecdysozoa</taxon>
        <taxon>Nematoda</taxon>
        <taxon>Chromadorea</taxon>
        <taxon>Rhabditida</taxon>
        <taxon>Rhabditina</taxon>
        <taxon>Diplogasteromorpha</taxon>
        <taxon>Diplogasteroidea</taxon>
        <taxon>Neodiplogasteridae</taxon>
        <taxon>Pristionchus</taxon>
    </lineage>
</organism>